<proteinExistence type="predicted"/>
<name>A0A7W4VX39_9ACTN</name>
<evidence type="ECO:0000313" key="2">
    <source>
        <dbReference type="EMBL" id="MBB3042959.1"/>
    </source>
</evidence>
<keyword evidence="3" id="KW-1185">Reference proteome</keyword>
<dbReference type="AlphaFoldDB" id="A0A7W4VX39"/>
<dbReference type="Proteomes" id="UP000589626">
    <property type="component" value="Unassembled WGS sequence"/>
</dbReference>
<protein>
    <submittedName>
        <fullName evidence="2">Uncharacterized protein</fullName>
    </submittedName>
</protein>
<evidence type="ECO:0000313" key="3">
    <source>
        <dbReference type="Proteomes" id="UP000589626"/>
    </source>
</evidence>
<dbReference type="EMBL" id="JACHWR010000002">
    <property type="protein sequence ID" value="MBB3042959.1"/>
    <property type="molecule type" value="Genomic_DNA"/>
</dbReference>
<reference evidence="2 3" key="1">
    <citation type="submission" date="2020-08" db="EMBL/GenBank/DDBJ databases">
        <title>Sequencing the genomes of 1000 actinobacteria strains.</title>
        <authorList>
            <person name="Klenk H.-P."/>
        </authorList>
    </citation>
    <scope>NUCLEOTIDE SEQUENCE [LARGE SCALE GENOMIC DNA]</scope>
    <source>
        <strain evidence="2 3">DSM 105498</strain>
    </source>
</reference>
<sequence>MVEEGAPAVVEEGAPAVVEEGAPAVVEEGAPAVVEEGALAPVSKPPVPGWGSVGVLPGAPGWVRVLRRQGSASPLRARDGSSRAPVRRLSGGRRPVVGTGDAFVVVSRRLLAQPPQPPSPSLPPSPVVEEGALAPVSKPPVPGWGSVGVLPGAPVWVRVLRRPGFASPLRALDGSSRAPVRRLSGGRRPVVGPAVGAWVSRRLLAQPPQPPSSGPRWLRKAPTVVEEGALAPVSKPPRTWAEFAAQPLV</sequence>
<evidence type="ECO:0000256" key="1">
    <source>
        <dbReference type="SAM" id="MobiDB-lite"/>
    </source>
</evidence>
<organism evidence="2 3">
    <name type="scientific">Nocardioides soli</name>
    <dbReference type="NCBI Taxonomy" id="1036020"/>
    <lineage>
        <taxon>Bacteria</taxon>
        <taxon>Bacillati</taxon>
        <taxon>Actinomycetota</taxon>
        <taxon>Actinomycetes</taxon>
        <taxon>Propionibacteriales</taxon>
        <taxon>Nocardioidaceae</taxon>
        <taxon>Nocardioides</taxon>
    </lineage>
</organism>
<gene>
    <name evidence="2" type="ORF">FHU40_002777</name>
</gene>
<accession>A0A7W4VX39</accession>
<feature type="region of interest" description="Disordered" evidence="1">
    <location>
        <begin position="69"/>
        <end position="93"/>
    </location>
</feature>
<comment type="caution">
    <text evidence="2">The sequence shown here is derived from an EMBL/GenBank/DDBJ whole genome shotgun (WGS) entry which is preliminary data.</text>
</comment>